<sequence>MGMLVKEVSEFGRVEECYVPSMEAGDGDAGQRSGREPESIPYDVCPFWVRVFGLPPLMMNAKIGLEIGESMGYVHDVDPSGGRFLRHRVELNILKPIKNGTTITTPNGDLDVELQYEKSPDFCWGKMAAREIVEKEKSCEIVSKFRAKEVEAFSREVEVTSKCVCGLAEDHGIIKAAENKGVLHGITDLIESGESVPLLHHHAKKVAVTLMLEGDQLSGSKISRIFYVVSIDYIPGVGPSQVGSKLNLGGAVGSRPVELYEDNGLGLVDLSNPSPKEQFGLGIYICFWHNTSSGERRFRKWKKNERVSAKYSFDILALQSNLKDGRKREFAQSRLHSNGAGPAKRSRDREDELEAVKLGTLRLHIVAHVVVNLDGTWRFMSFYGHPETSRRSESWVLLKLLASRSSLPLPWMCAGDFNEILSNDEKIGGPLRPQ</sequence>
<dbReference type="PANTHER" id="PTHR31286">
    <property type="entry name" value="GLYCINE-RICH CELL WALL STRUCTURAL PROTEIN 1.8-LIKE"/>
    <property type="match status" value="1"/>
</dbReference>
<dbReference type="Proteomes" id="UP000188268">
    <property type="component" value="Unassembled WGS sequence"/>
</dbReference>
<protein>
    <recommendedName>
        <fullName evidence="4">DUF4283 domain-containing protein</fullName>
    </recommendedName>
</protein>
<proteinExistence type="predicted"/>
<keyword evidence="3" id="KW-1185">Reference proteome</keyword>
<gene>
    <name evidence="2" type="ORF">CCACVL1_14735</name>
</gene>
<dbReference type="InterPro" id="IPR040256">
    <property type="entry name" value="At4g02000-like"/>
</dbReference>
<reference evidence="2 3" key="1">
    <citation type="submission" date="2013-09" db="EMBL/GenBank/DDBJ databases">
        <title>Corchorus capsularis genome sequencing.</title>
        <authorList>
            <person name="Alam M."/>
            <person name="Haque M.S."/>
            <person name="Islam M.S."/>
            <person name="Emdad E.M."/>
            <person name="Islam M.M."/>
            <person name="Ahmed B."/>
            <person name="Halim A."/>
            <person name="Hossen Q.M.M."/>
            <person name="Hossain M.Z."/>
            <person name="Ahmed R."/>
            <person name="Khan M.M."/>
            <person name="Islam R."/>
            <person name="Rashid M.M."/>
            <person name="Khan S.A."/>
            <person name="Rahman M.S."/>
            <person name="Alam M."/>
        </authorList>
    </citation>
    <scope>NUCLEOTIDE SEQUENCE [LARGE SCALE GENOMIC DNA]</scope>
    <source>
        <strain evidence="3">cv. CVL-1</strain>
        <tissue evidence="2">Whole seedling</tissue>
    </source>
</reference>
<evidence type="ECO:0008006" key="4">
    <source>
        <dbReference type="Google" id="ProtNLM"/>
    </source>
</evidence>
<name>A0A1R3I5S7_COCAP</name>
<dbReference type="PANTHER" id="PTHR31286:SF167">
    <property type="entry name" value="OS09G0268800 PROTEIN"/>
    <property type="match status" value="1"/>
</dbReference>
<evidence type="ECO:0000313" key="3">
    <source>
        <dbReference type="Proteomes" id="UP000188268"/>
    </source>
</evidence>
<organism evidence="2 3">
    <name type="scientific">Corchorus capsularis</name>
    <name type="common">Jute</name>
    <dbReference type="NCBI Taxonomy" id="210143"/>
    <lineage>
        <taxon>Eukaryota</taxon>
        <taxon>Viridiplantae</taxon>
        <taxon>Streptophyta</taxon>
        <taxon>Embryophyta</taxon>
        <taxon>Tracheophyta</taxon>
        <taxon>Spermatophyta</taxon>
        <taxon>Magnoliopsida</taxon>
        <taxon>eudicotyledons</taxon>
        <taxon>Gunneridae</taxon>
        <taxon>Pentapetalae</taxon>
        <taxon>rosids</taxon>
        <taxon>malvids</taxon>
        <taxon>Malvales</taxon>
        <taxon>Malvaceae</taxon>
        <taxon>Grewioideae</taxon>
        <taxon>Apeibeae</taxon>
        <taxon>Corchorus</taxon>
    </lineage>
</organism>
<feature type="region of interest" description="Disordered" evidence="1">
    <location>
        <begin position="330"/>
        <end position="349"/>
    </location>
</feature>
<accession>A0A1R3I5S7</accession>
<evidence type="ECO:0000256" key="1">
    <source>
        <dbReference type="SAM" id="MobiDB-lite"/>
    </source>
</evidence>
<dbReference type="SUPFAM" id="SSF56219">
    <property type="entry name" value="DNase I-like"/>
    <property type="match status" value="1"/>
</dbReference>
<comment type="caution">
    <text evidence="2">The sequence shown here is derived from an EMBL/GenBank/DDBJ whole genome shotgun (WGS) entry which is preliminary data.</text>
</comment>
<evidence type="ECO:0000313" key="2">
    <source>
        <dbReference type="EMBL" id="OMO77956.1"/>
    </source>
</evidence>
<dbReference type="EMBL" id="AWWV01010644">
    <property type="protein sequence ID" value="OMO77956.1"/>
    <property type="molecule type" value="Genomic_DNA"/>
</dbReference>
<dbReference type="AlphaFoldDB" id="A0A1R3I5S7"/>
<dbReference type="Gramene" id="OMO77956">
    <property type="protein sequence ID" value="OMO77956"/>
    <property type="gene ID" value="CCACVL1_14735"/>
</dbReference>
<dbReference type="OrthoDB" id="990360at2759"/>
<dbReference type="InterPro" id="IPR036691">
    <property type="entry name" value="Endo/exonu/phosph_ase_sf"/>
</dbReference>